<comment type="caution">
    <text evidence="2">The sequence shown here is derived from an EMBL/GenBank/DDBJ whole genome shotgun (WGS) entry which is preliminary data.</text>
</comment>
<accession>A0ABN9XV36</accession>
<name>A0ABN9XV36_9DINO</name>
<evidence type="ECO:0000256" key="1">
    <source>
        <dbReference type="SAM" id="MobiDB-lite"/>
    </source>
</evidence>
<sequence length="338" mass="36778">CPQCFGPAKLECRVNRGWATYGWTCAKVGHKHMGAQCNSEGWLEGAHVNSRMPFLPFVNLIRPGRPCKDIEAEIEAGYGGNTKDALLAWRRLYQETLGKGAVSLGAREIGGPNQTAVADETVIGVRKEDGTQRATRKLVVKGALKRQPARAIYRNQEPTKRDSNDLKTRKGTAKRAPATRKAAARVAKKPAANLKNAGRWLRLATRAGLGKTARAHAQDGAPRGLGEIKATLEEKAEKGTFLVHDGWAPAAAAAKALGYKSAPPVVHEEDYRDPATGFHANDAESENPRPKGWNRQRCGQLQLDALEMEEYVFYVNVGDTVESTSKGLSYANGGPWQN</sequence>
<protein>
    <submittedName>
        <fullName evidence="2">Uncharacterized protein</fullName>
    </submittedName>
</protein>
<reference evidence="2" key="1">
    <citation type="submission" date="2023-10" db="EMBL/GenBank/DDBJ databases">
        <authorList>
            <person name="Chen Y."/>
            <person name="Shah S."/>
            <person name="Dougan E. K."/>
            <person name="Thang M."/>
            <person name="Chan C."/>
        </authorList>
    </citation>
    <scope>NUCLEOTIDE SEQUENCE [LARGE SCALE GENOMIC DNA]</scope>
</reference>
<dbReference type="EMBL" id="CAUYUJ010021315">
    <property type="protein sequence ID" value="CAK0903924.1"/>
    <property type="molecule type" value="Genomic_DNA"/>
</dbReference>
<organism evidence="2 3">
    <name type="scientific">Prorocentrum cordatum</name>
    <dbReference type="NCBI Taxonomy" id="2364126"/>
    <lineage>
        <taxon>Eukaryota</taxon>
        <taxon>Sar</taxon>
        <taxon>Alveolata</taxon>
        <taxon>Dinophyceae</taxon>
        <taxon>Prorocentrales</taxon>
        <taxon>Prorocentraceae</taxon>
        <taxon>Prorocentrum</taxon>
    </lineage>
</organism>
<feature type="non-terminal residue" evidence="2">
    <location>
        <position position="1"/>
    </location>
</feature>
<dbReference type="Proteomes" id="UP001189429">
    <property type="component" value="Unassembled WGS sequence"/>
</dbReference>
<feature type="non-terminal residue" evidence="2">
    <location>
        <position position="338"/>
    </location>
</feature>
<feature type="region of interest" description="Disordered" evidence="1">
    <location>
        <begin position="154"/>
        <end position="178"/>
    </location>
</feature>
<feature type="compositionally biased region" description="Basic and acidic residues" evidence="1">
    <location>
        <begin position="157"/>
        <end position="168"/>
    </location>
</feature>
<keyword evidence="3" id="KW-1185">Reference proteome</keyword>
<evidence type="ECO:0000313" key="3">
    <source>
        <dbReference type="Proteomes" id="UP001189429"/>
    </source>
</evidence>
<evidence type="ECO:0000313" key="2">
    <source>
        <dbReference type="EMBL" id="CAK0903924.1"/>
    </source>
</evidence>
<proteinExistence type="predicted"/>
<gene>
    <name evidence="2" type="ORF">PCOR1329_LOCUS80100</name>
</gene>
<feature type="region of interest" description="Disordered" evidence="1">
    <location>
        <begin position="270"/>
        <end position="295"/>
    </location>
</feature>